<evidence type="ECO:0000313" key="5">
    <source>
        <dbReference type="Proteomes" id="UP000255284"/>
    </source>
</evidence>
<dbReference type="Proteomes" id="UP000255284">
    <property type="component" value="Unassembled WGS sequence"/>
</dbReference>
<evidence type="ECO:0000313" key="4">
    <source>
        <dbReference type="EMBL" id="STO17573.1"/>
    </source>
</evidence>
<proteinExistence type="predicted"/>
<keyword evidence="1" id="KW-0813">Transport</keyword>
<keyword evidence="4" id="KW-0378">Hydrolase</keyword>
<dbReference type="GeneID" id="61167786"/>
<organism evidence="4 5">
    <name type="scientific">Mobiluncus mulieris</name>
    <dbReference type="NCBI Taxonomy" id="2052"/>
    <lineage>
        <taxon>Bacteria</taxon>
        <taxon>Bacillati</taxon>
        <taxon>Actinomycetota</taxon>
        <taxon>Actinomycetes</taxon>
        <taxon>Actinomycetales</taxon>
        <taxon>Actinomycetaceae</taxon>
        <taxon>Mobiluncus</taxon>
    </lineage>
</organism>
<dbReference type="InterPro" id="IPR017911">
    <property type="entry name" value="MacB-like_ATP-bd"/>
</dbReference>
<dbReference type="FunFam" id="3.40.50.300:FF:000032">
    <property type="entry name" value="Export ABC transporter ATP-binding protein"/>
    <property type="match status" value="1"/>
</dbReference>
<dbReference type="SMART" id="SM00382">
    <property type="entry name" value="AAA"/>
    <property type="match status" value="1"/>
</dbReference>
<evidence type="ECO:0000256" key="3">
    <source>
        <dbReference type="ARBA" id="ARBA00022840"/>
    </source>
</evidence>
<dbReference type="InterPro" id="IPR003593">
    <property type="entry name" value="AAA+_ATPase"/>
</dbReference>
<dbReference type="InterPro" id="IPR003439">
    <property type="entry name" value="ABC_transporter-like_ATP-bd"/>
</dbReference>
<gene>
    <name evidence="4" type="primary">macB_10</name>
    <name evidence="4" type="ORF">NCTC11819_02167</name>
</gene>
<dbReference type="GO" id="GO:0098796">
    <property type="term" value="C:membrane protein complex"/>
    <property type="evidence" value="ECO:0007669"/>
    <property type="project" value="UniProtKB-ARBA"/>
</dbReference>
<dbReference type="InterPro" id="IPR017871">
    <property type="entry name" value="ABC_transporter-like_CS"/>
</dbReference>
<evidence type="ECO:0000256" key="1">
    <source>
        <dbReference type="ARBA" id="ARBA00022448"/>
    </source>
</evidence>
<reference evidence="4 5" key="1">
    <citation type="submission" date="2018-06" db="EMBL/GenBank/DDBJ databases">
        <authorList>
            <consortium name="Pathogen Informatics"/>
            <person name="Doyle S."/>
        </authorList>
    </citation>
    <scope>NUCLEOTIDE SEQUENCE [LARGE SCALE GENOMIC DNA]</scope>
    <source>
        <strain evidence="4 5">NCTC11819</strain>
    </source>
</reference>
<dbReference type="Gene3D" id="3.40.50.300">
    <property type="entry name" value="P-loop containing nucleotide triphosphate hydrolases"/>
    <property type="match status" value="1"/>
</dbReference>
<dbReference type="EMBL" id="UGGQ01000006">
    <property type="protein sequence ID" value="STO17573.1"/>
    <property type="molecule type" value="Genomic_DNA"/>
</dbReference>
<keyword evidence="3 4" id="KW-0067">ATP-binding</keyword>
<comment type="caution">
    <text evidence="4">The sequence shown here is derived from an EMBL/GenBank/DDBJ whole genome shotgun (WGS) entry which is preliminary data.</text>
</comment>
<dbReference type="CDD" id="cd03255">
    <property type="entry name" value="ABC_MJ0796_LolCDE_FtsE"/>
    <property type="match status" value="1"/>
</dbReference>
<dbReference type="RefSeq" id="WP_004012563.1">
    <property type="nucleotide sequence ID" value="NZ_JACHMA010000001.1"/>
</dbReference>
<dbReference type="SUPFAM" id="SSF52540">
    <property type="entry name" value="P-loop containing nucleoside triphosphate hydrolases"/>
    <property type="match status" value="1"/>
</dbReference>
<dbReference type="EC" id="3.6.3.-" evidence="4"/>
<protein>
    <submittedName>
        <fullName evidence="4">Macrolide export ATP-binding/permease protein MacB</fullName>
        <ecNumber evidence="4">3.6.3.-</ecNumber>
    </submittedName>
</protein>
<dbReference type="GO" id="GO:0016887">
    <property type="term" value="F:ATP hydrolysis activity"/>
    <property type="evidence" value="ECO:0007669"/>
    <property type="project" value="InterPro"/>
</dbReference>
<accession>A0A2J9KQM8</accession>
<name>A0A2J9KQM8_9ACTO</name>
<dbReference type="PROSITE" id="PS00211">
    <property type="entry name" value="ABC_TRANSPORTER_1"/>
    <property type="match status" value="1"/>
</dbReference>
<dbReference type="OrthoDB" id="9802264at2"/>
<dbReference type="PANTHER" id="PTHR24220">
    <property type="entry name" value="IMPORT ATP-BINDING PROTEIN"/>
    <property type="match status" value="1"/>
</dbReference>
<sequence>MALFDINNISFRYHSKQGDILKGVSYTVESGDYLAIMGPSGSGKTTLLKCIAGILSPTGGEVLYKGKDTTRVKQSVLNRLRRTDWGFVFQEYNLVDAINVVDNVRLPAYFNHQRLSKDAVMTALESVNLGSFASRFPDELSGGQQQRVAIARAIASKREVVFADEPTGALDSKSSKEVISNLTKLNKTGATVLMVTHDPMVAAAAAKVLFLYDGKIVQQGNYQSAQEISNILLDMENANA</sequence>
<evidence type="ECO:0000256" key="2">
    <source>
        <dbReference type="ARBA" id="ARBA00022741"/>
    </source>
</evidence>
<dbReference type="InterPro" id="IPR027417">
    <property type="entry name" value="P-loop_NTPase"/>
</dbReference>
<dbReference type="AlphaFoldDB" id="A0A2J9KQM8"/>
<keyword evidence="2" id="KW-0547">Nucleotide-binding</keyword>
<dbReference type="Pfam" id="PF00005">
    <property type="entry name" value="ABC_tran"/>
    <property type="match status" value="1"/>
</dbReference>
<dbReference type="PANTHER" id="PTHR24220:SF692">
    <property type="entry name" value="ABC TRANSPORTER DOMAIN-CONTAINING PROTEIN"/>
    <property type="match status" value="1"/>
</dbReference>
<dbReference type="GO" id="GO:0022857">
    <property type="term" value="F:transmembrane transporter activity"/>
    <property type="evidence" value="ECO:0007669"/>
    <property type="project" value="UniProtKB-ARBA"/>
</dbReference>
<dbReference type="InterPro" id="IPR015854">
    <property type="entry name" value="ABC_transpr_LolD-like"/>
</dbReference>
<dbReference type="GO" id="GO:0005524">
    <property type="term" value="F:ATP binding"/>
    <property type="evidence" value="ECO:0007669"/>
    <property type="project" value="UniProtKB-KW"/>
</dbReference>
<dbReference type="PROSITE" id="PS50893">
    <property type="entry name" value="ABC_TRANSPORTER_2"/>
    <property type="match status" value="1"/>
</dbReference>
<dbReference type="GO" id="GO:0005886">
    <property type="term" value="C:plasma membrane"/>
    <property type="evidence" value="ECO:0007669"/>
    <property type="project" value="TreeGrafter"/>
</dbReference>